<dbReference type="InterPro" id="IPR035892">
    <property type="entry name" value="C2_domain_sf"/>
</dbReference>
<keyword evidence="3" id="KW-0343">GTPase activation</keyword>
<dbReference type="SMART" id="SM00239">
    <property type="entry name" value="C2"/>
    <property type="match status" value="1"/>
</dbReference>
<comment type="caution">
    <text evidence="13">The sequence shown here is derived from an EMBL/GenBank/DDBJ whole genome shotgun (WGS) entry which is preliminary data.</text>
</comment>
<keyword evidence="8" id="KW-0446">Lipid-binding</keyword>
<evidence type="ECO:0000259" key="12">
    <source>
        <dbReference type="PROSITE" id="PS50004"/>
    </source>
</evidence>
<proteinExistence type="inferred from homology"/>
<reference evidence="13" key="2">
    <citation type="submission" date="2022-01" db="EMBL/GenBank/DDBJ databases">
        <authorList>
            <person name="Yamashiro T."/>
            <person name="Shiraishi A."/>
            <person name="Satake H."/>
            <person name="Nakayama K."/>
        </authorList>
    </citation>
    <scope>NUCLEOTIDE SEQUENCE</scope>
</reference>
<gene>
    <name evidence="13" type="ORF">Tco_0909004</name>
</gene>
<evidence type="ECO:0000256" key="8">
    <source>
        <dbReference type="ARBA" id="ARBA00023121"/>
    </source>
</evidence>
<dbReference type="EMBL" id="BQNB010014485">
    <property type="protein sequence ID" value="GJT28729.1"/>
    <property type="molecule type" value="Genomic_DNA"/>
</dbReference>
<protein>
    <submittedName>
        <fullName evidence="13">C2-domain ABA-related 7-like protein</fullName>
    </submittedName>
</protein>
<evidence type="ECO:0000313" key="13">
    <source>
        <dbReference type="EMBL" id="GJT28729.1"/>
    </source>
</evidence>
<dbReference type="Gene3D" id="2.60.40.150">
    <property type="entry name" value="C2 domain"/>
    <property type="match status" value="1"/>
</dbReference>
<keyword evidence="5" id="KW-0938">Abscisic acid signaling pathway</keyword>
<keyword evidence="6" id="KW-0479">Metal-binding</keyword>
<dbReference type="Pfam" id="PF00168">
    <property type="entry name" value="C2"/>
    <property type="match status" value="1"/>
</dbReference>
<feature type="domain" description="C2" evidence="12">
    <location>
        <begin position="8"/>
        <end position="136"/>
    </location>
</feature>
<keyword evidence="7" id="KW-0106">Calcium</keyword>
<evidence type="ECO:0000256" key="7">
    <source>
        <dbReference type="ARBA" id="ARBA00022837"/>
    </source>
</evidence>
<reference evidence="13" key="1">
    <citation type="journal article" date="2022" name="Int. J. Mol. Sci.">
        <title>Draft Genome of Tanacetum Coccineum: Genomic Comparison of Closely Related Tanacetum-Family Plants.</title>
        <authorList>
            <person name="Yamashiro T."/>
            <person name="Shiraishi A."/>
            <person name="Nakayama K."/>
            <person name="Satake H."/>
        </authorList>
    </citation>
    <scope>NUCLEOTIDE SEQUENCE</scope>
</reference>
<keyword evidence="14" id="KW-1185">Reference proteome</keyword>
<dbReference type="Proteomes" id="UP001151760">
    <property type="component" value="Unassembled WGS sequence"/>
</dbReference>
<evidence type="ECO:0000256" key="1">
    <source>
        <dbReference type="ARBA" id="ARBA00004123"/>
    </source>
</evidence>
<keyword evidence="9" id="KW-0472">Membrane</keyword>
<evidence type="ECO:0000313" key="14">
    <source>
        <dbReference type="Proteomes" id="UP001151760"/>
    </source>
</evidence>
<dbReference type="SUPFAM" id="SSF49562">
    <property type="entry name" value="C2 domain (Calcium/lipid-binding domain, CaLB)"/>
    <property type="match status" value="1"/>
</dbReference>
<comment type="subcellular location">
    <subcellularLocation>
        <location evidence="2">Cell membrane</location>
    </subcellularLocation>
    <subcellularLocation>
        <location evidence="1">Nucleus</location>
    </subcellularLocation>
</comment>
<dbReference type="InterPro" id="IPR044562">
    <property type="entry name" value="CAR1-11"/>
</dbReference>
<evidence type="ECO:0000256" key="6">
    <source>
        <dbReference type="ARBA" id="ARBA00022723"/>
    </source>
</evidence>
<dbReference type="InterPro" id="IPR000008">
    <property type="entry name" value="C2_dom"/>
</dbReference>
<dbReference type="PROSITE" id="PS50004">
    <property type="entry name" value="C2"/>
    <property type="match status" value="1"/>
</dbReference>
<accession>A0ABQ5CPT1</accession>
<evidence type="ECO:0000256" key="5">
    <source>
        <dbReference type="ARBA" id="ARBA00022682"/>
    </source>
</evidence>
<keyword evidence="4" id="KW-1003">Cell membrane</keyword>
<dbReference type="PANTHER" id="PTHR45933">
    <property type="entry name" value="PROTEIN C2-DOMAIN ABA-RELATED 4"/>
    <property type="match status" value="1"/>
</dbReference>
<evidence type="ECO:0000256" key="10">
    <source>
        <dbReference type="ARBA" id="ARBA00023242"/>
    </source>
</evidence>
<name>A0ABQ5CPT1_9ASTR</name>
<evidence type="ECO:0000256" key="11">
    <source>
        <dbReference type="ARBA" id="ARBA00024037"/>
    </source>
</evidence>
<dbReference type="PANTHER" id="PTHR45933:SF12">
    <property type="entry name" value="PROTEIN C2-DOMAIN ABA-RELATED 9"/>
    <property type="match status" value="1"/>
</dbReference>
<evidence type="ECO:0000256" key="3">
    <source>
        <dbReference type="ARBA" id="ARBA00022468"/>
    </source>
</evidence>
<evidence type="ECO:0000256" key="2">
    <source>
        <dbReference type="ARBA" id="ARBA00004236"/>
    </source>
</evidence>
<evidence type="ECO:0000256" key="9">
    <source>
        <dbReference type="ARBA" id="ARBA00023136"/>
    </source>
</evidence>
<sequence length="201" mass="22525">MVPEGSTSSGRHGLKEDMVIAIPNVEDDGEVLHTGKPLKPSKSALPSSSNVISKKVNDIVNEDNDSEMKEKTKTKVIKGNCNPVWNDELTLTMKDPKDPIHIAVYDKDKFSNDDSMGMAEIDVKPYIECLRMGLNYNNLPNGTKLERVHPKKNNYLADQSCIVWENGKIVQDMVLRLRDVECGEVVIQIELFPLPGRKLHV</sequence>
<organism evidence="13 14">
    <name type="scientific">Tanacetum coccineum</name>
    <dbReference type="NCBI Taxonomy" id="301880"/>
    <lineage>
        <taxon>Eukaryota</taxon>
        <taxon>Viridiplantae</taxon>
        <taxon>Streptophyta</taxon>
        <taxon>Embryophyta</taxon>
        <taxon>Tracheophyta</taxon>
        <taxon>Spermatophyta</taxon>
        <taxon>Magnoliopsida</taxon>
        <taxon>eudicotyledons</taxon>
        <taxon>Gunneridae</taxon>
        <taxon>Pentapetalae</taxon>
        <taxon>asterids</taxon>
        <taxon>campanulids</taxon>
        <taxon>Asterales</taxon>
        <taxon>Asteraceae</taxon>
        <taxon>Asteroideae</taxon>
        <taxon>Anthemideae</taxon>
        <taxon>Anthemidinae</taxon>
        <taxon>Tanacetum</taxon>
    </lineage>
</organism>
<keyword evidence="10" id="KW-0539">Nucleus</keyword>
<evidence type="ECO:0000256" key="4">
    <source>
        <dbReference type="ARBA" id="ARBA00022475"/>
    </source>
</evidence>
<comment type="similarity">
    <text evidence="11">Belongs to the plant CAR protein family.</text>
</comment>